<gene>
    <name evidence="1" type="ORF">C799_02494</name>
</gene>
<dbReference type="AlphaFoldDB" id="R9HHM2"/>
<evidence type="ECO:0000313" key="1">
    <source>
        <dbReference type="EMBL" id="EOS00645.1"/>
    </source>
</evidence>
<comment type="caution">
    <text evidence="1">The sequence shown here is derived from an EMBL/GenBank/DDBJ whole genome shotgun (WGS) entry which is preliminary data.</text>
</comment>
<accession>R9HHM2</accession>
<dbReference type="GeneID" id="82153942"/>
<dbReference type="PATRIC" id="fig|1235785.3.peg.2504"/>
<evidence type="ECO:0000313" key="2">
    <source>
        <dbReference type="Proteomes" id="UP000014207"/>
    </source>
</evidence>
<dbReference type="EMBL" id="ASSM01000009">
    <property type="protein sequence ID" value="EOS00645.1"/>
    <property type="molecule type" value="Genomic_DNA"/>
</dbReference>
<sequence>MKNTYWFAVDYNGTGHLFIYKPERDTGMWTGEESLYIPQGALKEMFPGITWQDAPIAVTLEVLPCEETFRLRLSKICSYFLKKYLRLPGKEKEKQS</sequence>
<dbReference type="Proteomes" id="UP000014207">
    <property type="component" value="Unassembled WGS sequence"/>
</dbReference>
<organism evidence="1 2">
    <name type="scientific">Bacteroides thetaiotaomicron dnLKV9</name>
    <dbReference type="NCBI Taxonomy" id="1235785"/>
    <lineage>
        <taxon>Bacteria</taxon>
        <taxon>Pseudomonadati</taxon>
        <taxon>Bacteroidota</taxon>
        <taxon>Bacteroidia</taxon>
        <taxon>Bacteroidales</taxon>
        <taxon>Bacteroidaceae</taxon>
        <taxon>Bacteroides</taxon>
    </lineage>
</organism>
<reference evidence="1 2" key="1">
    <citation type="submission" date="2013-04" db="EMBL/GenBank/DDBJ databases">
        <title>The Genome Sequence of Bacteroides thetaiotaomicron dnLKV9.</title>
        <authorList>
            <consortium name="The Broad Institute Genomics Platform"/>
            <consortium name="The Broad Institute Genome Sequencing Center for Infectious Disease"/>
            <person name="Earl A."/>
            <person name="Xavier R."/>
            <person name="Kuhn K."/>
            <person name="Stappenbeck T."/>
            <person name="Walker B."/>
            <person name="Young S."/>
            <person name="Zeng Q."/>
            <person name="Gargeya S."/>
            <person name="Fitzgerald M."/>
            <person name="Haas B."/>
            <person name="Abouelleil A."/>
            <person name="Allen A.W."/>
            <person name="Alvarado L."/>
            <person name="Arachchi H.M."/>
            <person name="Berlin A.M."/>
            <person name="Chapman S.B."/>
            <person name="Gainer-Dewar J."/>
            <person name="Goldberg J."/>
            <person name="Griggs A."/>
            <person name="Gujja S."/>
            <person name="Hansen M."/>
            <person name="Howarth C."/>
            <person name="Imamovic A."/>
            <person name="Ireland A."/>
            <person name="Larimer J."/>
            <person name="McCowan C."/>
            <person name="Murphy C."/>
            <person name="Pearson M."/>
            <person name="Poon T.W."/>
            <person name="Priest M."/>
            <person name="Roberts A."/>
            <person name="Saif S."/>
            <person name="Shea T."/>
            <person name="Sisk P."/>
            <person name="Sykes S."/>
            <person name="Wortman J."/>
            <person name="Nusbaum C."/>
            <person name="Birren B."/>
        </authorList>
    </citation>
    <scope>NUCLEOTIDE SEQUENCE [LARGE SCALE GENOMIC DNA]</scope>
    <source>
        <strain evidence="2">dnLKV9</strain>
    </source>
</reference>
<proteinExistence type="predicted"/>
<name>R9HHM2_BACT4</name>
<dbReference type="RefSeq" id="WP_016268467.1">
    <property type="nucleotide sequence ID" value="NZ_KE159459.1"/>
</dbReference>
<protein>
    <submittedName>
        <fullName evidence="1">Uncharacterized protein</fullName>
    </submittedName>
</protein>
<dbReference type="HOGENOM" id="CLU_2380315_0_0_10"/>